<dbReference type="STRING" id="1802485.A2V97_00260"/>
<dbReference type="Gene3D" id="3.40.50.2020">
    <property type="match status" value="1"/>
</dbReference>
<feature type="domain" description="Phosphoribosyltransferase" evidence="1">
    <location>
        <begin position="41"/>
        <end position="172"/>
    </location>
</feature>
<dbReference type="PANTHER" id="PTHR43218">
    <property type="entry name" value="PHOSPHORIBOSYLTRANSFERASE-RELATED"/>
    <property type="match status" value="1"/>
</dbReference>
<reference evidence="2 3" key="1">
    <citation type="journal article" date="2016" name="Nat. Commun.">
        <title>Thousands of microbial genomes shed light on interconnected biogeochemical processes in an aquifer system.</title>
        <authorList>
            <person name="Anantharaman K."/>
            <person name="Brown C.T."/>
            <person name="Hug L.A."/>
            <person name="Sharon I."/>
            <person name="Castelle C.J."/>
            <person name="Probst A.J."/>
            <person name="Thomas B.C."/>
            <person name="Singh A."/>
            <person name="Wilkins M.J."/>
            <person name="Karaoz U."/>
            <person name="Brodie E.L."/>
            <person name="Williams K.H."/>
            <person name="Hubbard S.S."/>
            <person name="Banfield J.F."/>
        </authorList>
    </citation>
    <scope>NUCLEOTIDE SEQUENCE [LARGE SCALE GENOMIC DNA]</scope>
</reference>
<protein>
    <recommendedName>
        <fullName evidence="1">Phosphoribosyltransferase domain-containing protein</fullName>
    </recommendedName>
</protein>
<dbReference type="AlphaFoldDB" id="A0A1F7XJI4"/>
<dbReference type="NCBIfam" id="NF005592">
    <property type="entry name" value="PRK07322.1"/>
    <property type="match status" value="1"/>
</dbReference>
<organism evidence="2 3">
    <name type="scientific">Candidatus Woesebacteria bacterium RBG_16_42_24</name>
    <dbReference type="NCBI Taxonomy" id="1802485"/>
    <lineage>
        <taxon>Bacteria</taxon>
        <taxon>Candidatus Woeseibacteriota</taxon>
    </lineage>
</organism>
<dbReference type="InterPro" id="IPR029057">
    <property type="entry name" value="PRTase-like"/>
</dbReference>
<accession>A0A1F7XJI4</accession>
<gene>
    <name evidence="2" type="ORF">A2V97_00260</name>
</gene>
<dbReference type="SUPFAM" id="SSF53271">
    <property type="entry name" value="PRTase-like"/>
    <property type="match status" value="1"/>
</dbReference>
<sequence>MLEYFGLKICGLTRKLPLIPISKNTKIASFNILGDAELTEKVATELSKRLKKYKFDYLVGPEVKVVPLIHELATKLRHKKYVICRKSVKPYMASPTILKPLSHFPKHVRPLVIDGADKEMLSGKKVVIVDDVVSTGVTIRMIKYLMDKIGAKVVATVAIIRQGEKQFDEIENFIYLAELPIFKETTI</sequence>
<name>A0A1F7XJI4_9BACT</name>
<evidence type="ECO:0000259" key="1">
    <source>
        <dbReference type="Pfam" id="PF00156"/>
    </source>
</evidence>
<comment type="caution">
    <text evidence="2">The sequence shown here is derived from an EMBL/GenBank/DDBJ whole genome shotgun (WGS) entry which is preliminary data.</text>
</comment>
<dbReference type="Proteomes" id="UP000177382">
    <property type="component" value="Unassembled WGS sequence"/>
</dbReference>
<dbReference type="EMBL" id="MGFX01000007">
    <property type="protein sequence ID" value="OGM15160.1"/>
    <property type="molecule type" value="Genomic_DNA"/>
</dbReference>
<dbReference type="PANTHER" id="PTHR43218:SF1">
    <property type="entry name" value="PHOSPHORIBOSYLTRANSFERASE"/>
    <property type="match status" value="1"/>
</dbReference>
<dbReference type="CDD" id="cd06223">
    <property type="entry name" value="PRTases_typeI"/>
    <property type="match status" value="1"/>
</dbReference>
<evidence type="ECO:0000313" key="2">
    <source>
        <dbReference type="EMBL" id="OGM15160.1"/>
    </source>
</evidence>
<evidence type="ECO:0000313" key="3">
    <source>
        <dbReference type="Proteomes" id="UP000177382"/>
    </source>
</evidence>
<proteinExistence type="predicted"/>
<dbReference type="Pfam" id="PF00156">
    <property type="entry name" value="Pribosyltran"/>
    <property type="match status" value="1"/>
</dbReference>
<dbReference type="InterPro" id="IPR000836">
    <property type="entry name" value="PRTase_dom"/>
</dbReference>